<dbReference type="InterPro" id="IPR011063">
    <property type="entry name" value="TilS/TtcA_N"/>
</dbReference>
<dbReference type="Gene3D" id="3.40.50.620">
    <property type="entry name" value="HUPs"/>
    <property type="match status" value="1"/>
</dbReference>
<dbReference type="PANTHER" id="PTHR43033">
    <property type="entry name" value="TRNA(ILE)-LYSIDINE SYNTHASE-RELATED"/>
    <property type="match status" value="1"/>
</dbReference>
<dbReference type="SUPFAM" id="SSF52402">
    <property type="entry name" value="Adenine nucleotide alpha hydrolases-like"/>
    <property type="match status" value="1"/>
</dbReference>
<evidence type="ECO:0000256" key="4">
    <source>
        <dbReference type="ARBA" id="ARBA00022840"/>
    </source>
</evidence>
<evidence type="ECO:0000313" key="8">
    <source>
        <dbReference type="EMBL" id="GLQ33784.1"/>
    </source>
</evidence>
<keyword evidence="6" id="KW-0963">Cytoplasm</keyword>
<dbReference type="InterPro" id="IPR012094">
    <property type="entry name" value="tRNA_Ile_lys_synt"/>
</dbReference>
<reference evidence="9" key="1">
    <citation type="journal article" date="2019" name="Int. J. Syst. Evol. Microbiol.">
        <title>The Global Catalogue of Microorganisms (GCM) 10K type strain sequencing project: providing services to taxonomists for standard genome sequencing and annotation.</title>
        <authorList>
            <consortium name="The Broad Institute Genomics Platform"/>
            <consortium name="The Broad Institute Genome Sequencing Center for Infectious Disease"/>
            <person name="Wu L."/>
            <person name="Ma J."/>
        </authorList>
    </citation>
    <scope>NUCLEOTIDE SEQUENCE [LARGE SCALE GENOMIC DNA]</scope>
    <source>
        <strain evidence="9">NBRC 110140</strain>
    </source>
</reference>
<dbReference type="Proteomes" id="UP001156694">
    <property type="component" value="Unassembled WGS sequence"/>
</dbReference>
<comment type="similarity">
    <text evidence="6">Belongs to the tRNA(Ile)-lysidine synthase family.</text>
</comment>
<dbReference type="EC" id="6.3.4.19" evidence="6"/>
<dbReference type="InterPro" id="IPR012795">
    <property type="entry name" value="tRNA_Ile_lys_synt_N"/>
</dbReference>
<protein>
    <recommendedName>
        <fullName evidence="6">tRNA(Ile)-lysidine synthase</fullName>
        <ecNumber evidence="6">6.3.4.19</ecNumber>
    </recommendedName>
    <alternativeName>
        <fullName evidence="6">tRNA(Ile)-2-lysyl-cytidine synthase</fullName>
    </alternativeName>
    <alternativeName>
        <fullName evidence="6">tRNA(Ile)-lysidine synthetase</fullName>
    </alternativeName>
</protein>
<gene>
    <name evidence="6 8" type="primary">tilS</name>
    <name evidence="8" type="ORF">GCM10007939_00670</name>
</gene>
<comment type="function">
    <text evidence="6">Ligates lysine onto the cytidine present at position 34 of the AUA codon-specific tRNA(Ile) that contains the anticodon CAU, in an ATP-dependent manner. Cytidine is converted to lysidine, thus changing the amino acid specificity of the tRNA from methionine to isoleucine.</text>
</comment>
<proteinExistence type="inferred from homology"/>
<evidence type="ECO:0000256" key="5">
    <source>
        <dbReference type="ARBA" id="ARBA00048539"/>
    </source>
</evidence>
<keyword evidence="1 6" id="KW-0436">Ligase</keyword>
<keyword evidence="3" id="KW-0547">Nucleotide-binding</keyword>
<comment type="caution">
    <text evidence="6">Lacks conserved residue(s) required for the propagation of feature annotation.</text>
</comment>
<comment type="subcellular location">
    <subcellularLocation>
        <location evidence="6">Cytoplasm</location>
    </subcellularLocation>
</comment>
<feature type="domain" description="tRNA(Ile)-lysidine/2-thiocytidine synthase N-terminal" evidence="7">
    <location>
        <begin position="1"/>
        <end position="168"/>
    </location>
</feature>
<evidence type="ECO:0000256" key="2">
    <source>
        <dbReference type="ARBA" id="ARBA00022694"/>
    </source>
</evidence>
<sequence>MSLLYLMRAWADQVGRKIFVATVDHGLRPESSDEAQMVSERCAKLGVPCEILKWRGWDRRGNTQDEAREARARLIGEWAGRIGVCAVATGHTAEDQAETFLMRLARGSGVDGLSGMASMRTKGNTVWFRPMLSLRRDDLRQYLKTKRVKWIDDPSNEDLRFDRIKMRKAQKALDGLGLTVDRLVETATRMSTARRGLERLTKFHAAGVAKPSALGSVYLDLQAFGALPLELRYRLFAHCLMWVSGAPYRPRFDALLESAAKLSQGQDHTLLGCHILTDGTTAEVCREVSAVNAFKGGDVFDGRWKVIGPAGADIRPLGPEGLPKCPEWRALGASRLSLMSCPSVWHSDELIAAPLAGIQGEWRFELRRSVHEFFTLIVMH</sequence>
<comment type="caution">
    <text evidence="8">The sequence shown here is derived from an EMBL/GenBank/DDBJ whole genome shotgun (WGS) entry which is preliminary data.</text>
</comment>
<evidence type="ECO:0000256" key="1">
    <source>
        <dbReference type="ARBA" id="ARBA00022598"/>
    </source>
</evidence>
<keyword evidence="9" id="KW-1185">Reference proteome</keyword>
<dbReference type="NCBIfam" id="TIGR02432">
    <property type="entry name" value="lysidine_TilS_N"/>
    <property type="match status" value="1"/>
</dbReference>
<dbReference type="HAMAP" id="MF_01161">
    <property type="entry name" value="tRNA_Ile_lys_synt"/>
    <property type="match status" value="1"/>
</dbReference>
<dbReference type="EMBL" id="BSNN01000001">
    <property type="protein sequence ID" value="GLQ33784.1"/>
    <property type="molecule type" value="Genomic_DNA"/>
</dbReference>
<keyword evidence="4" id="KW-0067">ATP-binding</keyword>
<accession>A0ABQ5VRL4</accession>
<dbReference type="Pfam" id="PF01171">
    <property type="entry name" value="ATP_bind_3"/>
    <property type="match status" value="1"/>
</dbReference>
<organism evidence="8 9">
    <name type="scientific">Amylibacter marinus</name>
    <dbReference type="NCBI Taxonomy" id="1475483"/>
    <lineage>
        <taxon>Bacteria</taxon>
        <taxon>Pseudomonadati</taxon>
        <taxon>Pseudomonadota</taxon>
        <taxon>Alphaproteobacteria</taxon>
        <taxon>Rhodobacterales</taxon>
        <taxon>Paracoccaceae</taxon>
        <taxon>Amylibacter</taxon>
    </lineage>
</organism>
<evidence type="ECO:0000256" key="3">
    <source>
        <dbReference type="ARBA" id="ARBA00022741"/>
    </source>
</evidence>
<dbReference type="CDD" id="cd01992">
    <property type="entry name" value="TilS_N"/>
    <property type="match status" value="1"/>
</dbReference>
<evidence type="ECO:0000259" key="7">
    <source>
        <dbReference type="Pfam" id="PF01171"/>
    </source>
</evidence>
<evidence type="ECO:0000313" key="9">
    <source>
        <dbReference type="Proteomes" id="UP001156694"/>
    </source>
</evidence>
<name>A0ABQ5VRL4_9RHOB</name>
<evidence type="ECO:0000256" key="6">
    <source>
        <dbReference type="HAMAP-Rule" id="MF_01161"/>
    </source>
</evidence>
<dbReference type="PANTHER" id="PTHR43033:SF1">
    <property type="entry name" value="TRNA(ILE)-LYSIDINE SYNTHASE-RELATED"/>
    <property type="match status" value="1"/>
</dbReference>
<comment type="catalytic activity">
    <reaction evidence="5 6">
        <text>cytidine(34) in tRNA(Ile2) + L-lysine + ATP = lysidine(34) in tRNA(Ile2) + AMP + diphosphate + H(+)</text>
        <dbReference type="Rhea" id="RHEA:43744"/>
        <dbReference type="Rhea" id="RHEA-COMP:10625"/>
        <dbReference type="Rhea" id="RHEA-COMP:10670"/>
        <dbReference type="ChEBI" id="CHEBI:15378"/>
        <dbReference type="ChEBI" id="CHEBI:30616"/>
        <dbReference type="ChEBI" id="CHEBI:32551"/>
        <dbReference type="ChEBI" id="CHEBI:33019"/>
        <dbReference type="ChEBI" id="CHEBI:82748"/>
        <dbReference type="ChEBI" id="CHEBI:83665"/>
        <dbReference type="ChEBI" id="CHEBI:456215"/>
        <dbReference type="EC" id="6.3.4.19"/>
    </reaction>
</comment>
<dbReference type="InterPro" id="IPR014729">
    <property type="entry name" value="Rossmann-like_a/b/a_fold"/>
</dbReference>
<keyword evidence="2 6" id="KW-0819">tRNA processing</keyword>